<feature type="domain" description="N-acetyltransferase" evidence="1">
    <location>
        <begin position="1"/>
        <end position="145"/>
    </location>
</feature>
<dbReference type="CDD" id="cd04301">
    <property type="entry name" value="NAT_SF"/>
    <property type="match status" value="1"/>
</dbReference>
<dbReference type="AlphaFoldDB" id="A0A1I1HKI4"/>
<dbReference type="RefSeq" id="WP_091529367.1">
    <property type="nucleotide sequence ID" value="NZ_FOLT01000004.1"/>
</dbReference>
<proteinExistence type="predicted"/>
<dbReference type="Pfam" id="PF13527">
    <property type="entry name" value="Acetyltransf_9"/>
    <property type="match status" value="1"/>
</dbReference>
<dbReference type="InterPro" id="IPR016181">
    <property type="entry name" value="Acyl_CoA_acyltransferase"/>
</dbReference>
<dbReference type="PROSITE" id="PS51186">
    <property type="entry name" value="GNAT"/>
    <property type="match status" value="1"/>
</dbReference>
<protein>
    <submittedName>
        <fullName evidence="2">Predicted N-acetyltransferase YhbS</fullName>
    </submittedName>
</protein>
<accession>A0A1I1HKI4</accession>
<dbReference type="OrthoDB" id="9787920at2"/>
<keyword evidence="3" id="KW-1185">Reference proteome</keyword>
<gene>
    <name evidence="2" type="ORF">SAMN04488102_104103</name>
</gene>
<dbReference type="InterPro" id="IPR000182">
    <property type="entry name" value="GNAT_dom"/>
</dbReference>
<evidence type="ECO:0000313" key="3">
    <source>
        <dbReference type="Proteomes" id="UP000199612"/>
    </source>
</evidence>
<reference evidence="3" key="1">
    <citation type="submission" date="2016-10" db="EMBL/GenBank/DDBJ databases">
        <authorList>
            <person name="Varghese N."/>
            <person name="Submissions S."/>
        </authorList>
    </citation>
    <scope>NUCLEOTIDE SEQUENCE [LARGE SCALE GENOMIC DNA]</scope>
    <source>
        <strain evidence="3">DSM 23664</strain>
    </source>
</reference>
<evidence type="ECO:0000313" key="2">
    <source>
        <dbReference type="EMBL" id="SFC24361.1"/>
    </source>
</evidence>
<dbReference type="SUPFAM" id="SSF55729">
    <property type="entry name" value="Acyl-CoA N-acyltransferases (Nat)"/>
    <property type="match status" value="1"/>
</dbReference>
<dbReference type="STRING" id="753702.SAMN04488102_104103"/>
<dbReference type="EMBL" id="FOLT01000004">
    <property type="protein sequence ID" value="SFC24361.1"/>
    <property type="molecule type" value="Genomic_DNA"/>
</dbReference>
<keyword evidence="2" id="KW-0808">Transferase</keyword>
<name>A0A1I1HKI4_9LACT</name>
<organism evidence="2 3">
    <name type="scientific">Alkalibacterium subtropicum</name>
    <dbReference type="NCBI Taxonomy" id="753702"/>
    <lineage>
        <taxon>Bacteria</taxon>
        <taxon>Bacillati</taxon>
        <taxon>Bacillota</taxon>
        <taxon>Bacilli</taxon>
        <taxon>Lactobacillales</taxon>
        <taxon>Carnobacteriaceae</taxon>
        <taxon>Alkalibacterium</taxon>
    </lineage>
</organism>
<dbReference type="GO" id="GO:0016747">
    <property type="term" value="F:acyltransferase activity, transferring groups other than amino-acyl groups"/>
    <property type="evidence" value="ECO:0007669"/>
    <property type="project" value="InterPro"/>
</dbReference>
<sequence length="313" mass="35055">MIIRAEKSEDYMKIGELHCSAFENSGSQEESVLACLLRQEKAYTPRLSLVTEEKGDIIGHVMVTPYTFTLKNQSFTGGILAPLGVKPGWQKKGVGSQLMTAVHREAEKSGLSFIALLGHDTYYPRFGYETHLFGETSIRISLPLTEKGRGSQLTARKPLTEDTDALQEMWSKTHADVPLAIVPDASIHSWLSTSKDIQSRIYSLDGRIVGYTRIHERTKEITSFAAENESAAKDVLAKVVNDYQLQENVSLPLHPVRMDWFTQETMSPKTKAWPAGMICFLKSDPAFDVYKRGVEESDENIGIIQWPVPFEAI</sequence>
<dbReference type="Gene3D" id="3.40.630.30">
    <property type="match status" value="1"/>
</dbReference>
<dbReference type="Proteomes" id="UP000199612">
    <property type="component" value="Unassembled WGS sequence"/>
</dbReference>
<evidence type="ECO:0000259" key="1">
    <source>
        <dbReference type="PROSITE" id="PS51186"/>
    </source>
</evidence>